<organism evidence="1">
    <name type="scientific">Anguilla anguilla</name>
    <name type="common">European freshwater eel</name>
    <name type="synonym">Muraena anguilla</name>
    <dbReference type="NCBI Taxonomy" id="7936"/>
    <lineage>
        <taxon>Eukaryota</taxon>
        <taxon>Metazoa</taxon>
        <taxon>Chordata</taxon>
        <taxon>Craniata</taxon>
        <taxon>Vertebrata</taxon>
        <taxon>Euteleostomi</taxon>
        <taxon>Actinopterygii</taxon>
        <taxon>Neopterygii</taxon>
        <taxon>Teleostei</taxon>
        <taxon>Anguilliformes</taxon>
        <taxon>Anguillidae</taxon>
        <taxon>Anguilla</taxon>
    </lineage>
</organism>
<sequence>MWISYICLQIKLNNFAVSRKQCAKQTSLFVTQPKNKYVNVEKSVTVKNNNDSSCITV</sequence>
<name>A0A0E9SMF2_ANGAN</name>
<dbReference type="EMBL" id="GBXM01066869">
    <property type="protein sequence ID" value="JAH41708.1"/>
    <property type="molecule type" value="Transcribed_RNA"/>
</dbReference>
<accession>A0A0E9SMF2</accession>
<dbReference type="AlphaFoldDB" id="A0A0E9SMF2"/>
<protein>
    <submittedName>
        <fullName evidence="1">Uncharacterized protein</fullName>
    </submittedName>
</protein>
<proteinExistence type="predicted"/>
<evidence type="ECO:0000313" key="1">
    <source>
        <dbReference type="EMBL" id="JAH41708.1"/>
    </source>
</evidence>
<reference evidence="1" key="2">
    <citation type="journal article" date="2015" name="Fish Shellfish Immunol.">
        <title>Early steps in the European eel (Anguilla anguilla)-Vibrio vulnificus interaction in the gills: Role of the RtxA13 toxin.</title>
        <authorList>
            <person name="Callol A."/>
            <person name="Pajuelo D."/>
            <person name="Ebbesson L."/>
            <person name="Teles M."/>
            <person name="MacKenzie S."/>
            <person name="Amaro C."/>
        </authorList>
    </citation>
    <scope>NUCLEOTIDE SEQUENCE</scope>
</reference>
<reference evidence="1" key="1">
    <citation type="submission" date="2014-11" db="EMBL/GenBank/DDBJ databases">
        <authorList>
            <person name="Amaro Gonzalez C."/>
        </authorList>
    </citation>
    <scope>NUCLEOTIDE SEQUENCE</scope>
</reference>